<evidence type="ECO:0000259" key="10">
    <source>
        <dbReference type="Pfam" id="PF07685"/>
    </source>
</evidence>
<evidence type="ECO:0000256" key="5">
    <source>
        <dbReference type="ARBA" id="ARBA00022840"/>
    </source>
</evidence>
<organism evidence="11 12">
    <name type="scientific">Methanofollis aquaemaris</name>
    <dbReference type="NCBI Taxonomy" id="126734"/>
    <lineage>
        <taxon>Archaea</taxon>
        <taxon>Methanobacteriati</taxon>
        <taxon>Methanobacteriota</taxon>
        <taxon>Stenosarchaea group</taxon>
        <taxon>Methanomicrobia</taxon>
        <taxon>Methanomicrobiales</taxon>
        <taxon>Methanomicrobiaceae</taxon>
        <taxon>Methanofollis</taxon>
    </lineage>
</organism>
<dbReference type="GeneID" id="76423474"/>
<comment type="domain">
    <text evidence="8">Comprises of two domains. The C-terminal domain contains the binding site for glutamine and catalyzes the hydrolysis of this substrate to glutamate and ammonia. The N-terminal domain is anticipated to bind ATP, and cobyrinate or Ni-sirohydrochlorin, and catalyzes the ultimate synthesis of the diamide product. The ammonia produced via the glutaminase domain is probably translocated to the adjacent domain via a molecular tunnel, where it reacts with an activated intermediate.</text>
</comment>
<comment type="catalytic activity">
    <reaction evidence="8">
        <text>Ni-sirohydrochlorin + 2 L-glutamine + 2 ATP + 2 H2O = Ni-sirohydrochlorin a,c-diamide + 2 L-glutamate + 2 ADP + 2 phosphate + 2 H(+)</text>
        <dbReference type="Rhea" id="RHEA:52896"/>
        <dbReference type="ChEBI" id="CHEBI:15377"/>
        <dbReference type="ChEBI" id="CHEBI:15378"/>
        <dbReference type="ChEBI" id="CHEBI:29985"/>
        <dbReference type="ChEBI" id="CHEBI:30616"/>
        <dbReference type="ChEBI" id="CHEBI:43474"/>
        <dbReference type="ChEBI" id="CHEBI:58359"/>
        <dbReference type="ChEBI" id="CHEBI:136841"/>
        <dbReference type="ChEBI" id="CHEBI:136887"/>
        <dbReference type="ChEBI" id="CHEBI:456216"/>
        <dbReference type="EC" id="6.3.5.12"/>
    </reaction>
</comment>
<keyword evidence="3 8" id="KW-0436">Ligase</keyword>
<dbReference type="UniPathway" id="UPA00148">
    <property type="reaction ID" value="UER00231"/>
</dbReference>
<feature type="active site" description="Nucleophile" evidence="8">
    <location>
        <position position="331"/>
    </location>
</feature>
<evidence type="ECO:0000256" key="4">
    <source>
        <dbReference type="ARBA" id="ARBA00022741"/>
    </source>
</evidence>
<feature type="site" description="Increases nucleophilicity of active site Cys" evidence="8">
    <location>
        <position position="438"/>
    </location>
</feature>
<dbReference type="EC" id="6.3.5.11" evidence="8"/>
<dbReference type="CDD" id="cd05388">
    <property type="entry name" value="CobB_N"/>
    <property type="match status" value="1"/>
</dbReference>
<keyword evidence="4 8" id="KW-0547">Nucleotide-binding</keyword>
<dbReference type="GO" id="GO:0005524">
    <property type="term" value="F:ATP binding"/>
    <property type="evidence" value="ECO:0007669"/>
    <property type="project" value="UniProtKB-UniRule"/>
</dbReference>
<comment type="cofactor">
    <cofactor evidence="1 8">
        <name>Mg(2+)</name>
        <dbReference type="ChEBI" id="CHEBI:18420"/>
    </cofactor>
</comment>
<dbReference type="GO" id="GO:0015948">
    <property type="term" value="P:methanogenesis"/>
    <property type="evidence" value="ECO:0007669"/>
    <property type="project" value="UniProtKB-KW"/>
</dbReference>
<feature type="domain" description="CobB/CobQ-like glutamine amidotransferase" evidence="10">
    <location>
        <begin position="250"/>
        <end position="440"/>
    </location>
</feature>
<evidence type="ECO:0000256" key="7">
    <source>
        <dbReference type="ARBA" id="ARBA00022962"/>
    </source>
</evidence>
<comment type="pathway">
    <text evidence="8">Cofactor biosynthesis; adenosylcobalamin biosynthesis; cob(II)yrinate a,c-diamide from sirohydrochlorin (anaerobic route): step 10/10.</text>
</comment>
<evidence type="ECO:0000256" key="6">
    <source>
        <dbReference type="ARBA" id="ARBA00022842"/>
    </source>
</evidence>
<dbReference type="Proteomes" id="UP001042704">
    <property type="component" value="Chromosome"/>
</dbReference>
<dbReference type="Gene3D" id="3.40.50.880">
    <property type="match status" value="1"/>
</dbReference>
<keyword evidence="7 8" id="KW-0315">Glutamine amidotransferase</keyword>
<dbReference type="InterPro" id="IPR002586">
    <property type="entry name" value="CobQ/CobB/MinD/ParA_Nub-bd_dom"/>
</dbReference>
<dbReference type="AlphaFoldDB" id="A0A8A3S3I4"/>
<dbReference type="SUPFAM" id="SSF52317">
    <property type="entry name" value="Class I glutamine amidotransferase-like"/>
    <property type="match status" value="1"/>
</dbReference>
<reference evidence="11" key="1">
    <citation type="journal article" date="2001" name="Int. J. Syst. Evol. Microbiol.">
        <title>Methanofollis aquaemaris sp. nov., a methanogen isolated from an aquaculture fish pond.</title>
        <authorList>
            <person name="Lai M.C."/>
            <person name="Chen S.C."/>
        </authorList>
    </citation>
    <scope>NUCLEOTIDE SEQUENCE</scope>
    <source>
        <strain evidence="11">N2F9704</strain>
    </source>
</reference>
<dbReference type="GO" id="GO:0042242">
    <property type="term" value="F:cobyrinic acid a,c-diamide synthase activity"/>
    <property type="evidence" value="ECO:0007669"/>
    <property type="project" value="UniProtKB-UniRule"/>
</dbReference>
<accession>A0A8A3S3I4</accession>
<gene>
    <name evidence="8 11" type="primary">cfbB</name>
    <name evidence="8" type="synonym">cbiA</name>
    <name evidence="11" type="ORF">RJ40_03890</name>
</gene>
<dbReference type="PANTHER" id="PTHR43873:SF1">
    <property type="entry name" value="COBYRINATE A,C-DIAMIDE SYNTHASE"/>
    <property type="match status" value="1"/>
</dbReference>
<keyword evidence="6 8" id="KW-0460">Magnesium</keyword>
<proteinExistence type="inferred from homology"/>
<dbReference type="InterPro" id="IPR029062">
    <property type="entry name" value="Class_I_gatase-like"/>
</dbReference>
<dbReference type="NCBIfam" id="NF002204">
    <property type="entry name" value="PRK01077.1"/>
    <property type="match status" value="1"/>
</dbReference>
<keyword evidence="8" id="KW-0484">Methanogenesis</keyword>
<dbReference type="RefSeq" id="WP_265582054.1">
    <property type="nucleotide sequence ID" value="NZ_CP036172.1"/>
</dbReference>
<comment type="miscellaneous">
    <text evidence="8">The a and c carboxylates of cobyrinate and Ni-sirohydrochlorin are activated for nucleophilic attack via formation of a phosphorylated intermediate by ATP. CbiA catalyzes first the amidation of the c-carboxylate, and then that of the a-carboxylate.</text>
</comment>
<dbReference type="EC" id="6.3.5.12" evidence="8"/>
<dbReference type="InterPro" id="IPR011698">
    <property type="entry name" value="GATase_3"/>
</dbReference>
<keyword evidence="2 8" id="KW-0169">Cobalamin biosynthesis</keyword>
<dbReference type="Pfam" id="PF01656">
    <property type="entry name" value="CbiA"/>
    <property type="match status" value="1"/>
</dbReference>
<dbReference type="PANTHER" id="PTHR43873">
    <property type="entry name" value="COBYRINATE A,C-DIAMIDE SYNTHASE"/>
    <property type="match status" value="1"/>
</dbReference>
<dbReference type="CDD" id="cd03130">
    <property type="entry name" value="GATase1_CobB"/>
    <property type="match status" value="1"/>
</dbReference>
<evidence type="ECO:0000256" key="3">
    <source>
        <dbReference type="ARBA" id="ARBA00022598"/>
    </source>
</evidence>
<evidence type="ECO:0000256" key="8">
    <source>
        <dbReference type="HAMAP-Rule" id="MF_00027"/>
    </source>
</evidence>
<name>A0A8A3S3I4_9EURY</name>
<dbReference type="InterPro" id="IPR027417">
    <property type="entry name" value="P-loop_NTPase"/>
</dbReference>
<dbReference type="PROSITE" id="PS51274">
    <property type="entry name" value="GATASE_COBBQ"/>
    <property type="match status" value="1"/>
</dbReference>
<evidence type="ECO:0000313" key="11">
    <source>
        <dbReference type="EMBL" id="QSZ66695.1"/>
    </source>
</evidence>
<dbReference type="NCBIfam" id="NF033195">
    <property type="entry name" value="F430_CfbB"/>
    <property type="match status" value="1"/>
</dbReference>
<comment type="function">
    <text evidence="8">Catalyzes the ATP-dependent amidation of the two carboxylate groups at positions a and c of cobyrinate, using either L-glutamine or ammonia as the nitrogen source. Involved in the biosynthesis of the unique nickel-containing tetrapyrrole coenzyme F430, the prosthetic group of methyl-coenzyme M reductase (MCR), which plays a key role in methanogenesis and anaerobic methane oxidation. Catalyzes the ATP-dependent amidation of the two carboxylate groups at positions a and c of Ni-sirohydrochlorin, using L-glutamine or ammonia as the nitrogen source.</text>
</comment>
<keyword evidence="5 8" id="KW-0067">ATP-binding</keyword>
<evidence type="ECO:0000259" key="9">
    <source>
        <dbReference type="Pfam" id="PF01656"/>
    </source>
</evidence>
<dbReference type="InterPro" id="IPR004484">
    <property type="entry name" value="CbiA/CobB_synth"/>
</dbReference>
<dbReference type="HAMAP" id="MF_00027">
    <property type="entry name" value="CobB_CbiA"/>
    <property type="match status" value="1"/>
</dbReference>
<feature type="domain" description="CobQ/CobB/MinD/ParA nucleotide binding" evidence="9">
    <location>
        <begin position="5"/>
        <end position="185"/>
    </location>
</feature>
<dbReference type="Pfam" id="PF07685">
    <property type="entry name" value="GATase_3"/>
    <property type="match status" value="1"/>
</dbReference>
<dbReference type="KEGG" id="maqe:RJ40_03890"/>
<evidence type="ECO:0000256" key="1">
    <source>
        <dbReference type="ARBA" id="ARBA00001946"/>
    </source>
</evidence>
<evidence type="ECO:0000256" key="2">
    <source>
        <dbReference type="ARBA" id="ARBA00022573"/>
    </source>
</evidence>
<comment type="catalytic activity">
    <reaction evidence="8">
        <text>cob(II)yrinate + 2 L-glutamine + 2 ATP + 2 H2O = cob(II)yrinate a,c diamide + 2 L-glutamate + 2 ADP + 2 phosphate + 2 H(+)</text>
        <dbReference type="Rhea" id="RHEA:26289"/>
        <dbReference type="ChEBI" id="CHEBI:15377"/>
        <dbReference type="ChEBI" id="CHEBI:15378"/>
        <dbReference type="ChEBI" id="CHEBI:29985"/>
        <dbReference type="ChEBI" id="CHEBI:30616"/>
        <dbReference type="ChEBI" id="CHEBI:43474"/>
        <dbReference type="ChEBI" id="CHEBI:58359"/>
        <dbReference type="ChEBI" id="CHEBI:58537"/>
        <dbReference type="ChEBI" id="CHEBI:58894"/>
        <dbReference type="ChEBI" id="CHEBI:456216"/>
        <dbReference type="EC" id="6.3.5.11"/>
    </reaction>
</comment>
<dbReference type="GO" id="GO:0009236">
    <property type="term" value="P:cobalamin biosynthetic process"/>
    <property type="evidence" value="ECO:0007669"/>
    <property type="project" value="UniProtKB-UniRule"/>
</dbReference>
<reference evidence="11" key="2">
    <citation type="submission" date="2019-02" db="EMBL/GenBank/DDBJ databases">
        <authorList>
            <person name="Chen S.-C."/>
            <person name="Chien H.-H."/>
            <person name="Lai M.-C."/>
        </authorList>
    </citation>
    <scope>NUCLEOTIDE SEQUENCE</scope>
    <source>
        <strain evidence="11">N2F9704</strain>
    </source>
</reference>
<dbReference type="Gene3D" id="3.40.50.300">
    <property type="entry name" value="P-loop containing nucleotide triphosphate hydrolases"/>
    <property type="match status" value="1"/>
</dbReference>
<dbReference type="NCBIfam" id="TIGR00379">
    <property type="entry name" value="cobB"/>
    <property type="match status" value="1"/>
</dbReference>
<sequence length="462" mass="49488">MKGLLISGDRSGSGKTSITLALAALLSREATVQTYKVAMDYIDPSYLTAVTGRPCRNLDSYVMSPAQMQGVFEHGAKGADLALVEGVRGLFEGAEALGDAGSTASVAKALDLPVVLVVDARSITRSAAAIVNGYAGFDPEVKVAGVILNNIRTAGHREKTTRAIEHYCGLPVIGAVPRDEGMQLAMRHLGLVPYREGQEGDDFLARVEAIQDVVASCIDLDALKALMVECTPKGPAEEIFAPVQAAPDLRVAVAYDEAFNFYYNDLFDLLGALGAEVVTFSPIHDPFPEADGYILGGGYPELYAGGLEKNVRMREGLRAAAENDVPIYAECGGLIYLTDRLVLRSGWQGREHEEVYEMCGVLPGEAAIPARRSLGYVEGRSGPACPFGDWAFRGHEFHYSEVILDEGTTYAYRLSRGTGISGGMDGAVRGNVLASYTHLHPVASAALYRGFVSRCRERLNGP</sequence>
<dbReference type="EMBL" id="CP036172">
    <property type="protein sequence ID" value="QSZ66695.1"/>
    <property type="molecule type" value="Genomic_DNA"/>
</dbReference>
<comment type="similarity">
    <text evidence="8">Belongs to the CobB/CbiA family.</text>
</comment>
<protein>
    <recommendedName>
        <fullName evidence="8">Cobyrinate a,c-diamide synthase</fullName>
        <ecNumber evidence="8">6.3.5.11</ecNumber>
    </recommendedName>
    <alternativeName>
        <fullName evidence="8">Cobyrinic acid a,c-diamide synthetase</fullName>
    </alternativeName>
    <alternativeName>
        <fullName evidence="8">Ni-sirohydrochlorin a,c-diamide synthase</fullName>
        <ecNumber evidence="8">6.3.5.12</ecNumber>
    </alternativeName>
    <alternativeName>
        <fullName evidence="8">Ni-sirohydrochlorin a,c-diamide synthetase</fullName>
    </alternativeName>
</protein>
<evidence type="ECO:0000313" key="12">
    <source>
        <dbReference type="Proteomes" id="UP001042704"/>
    </source>
</evidence>
<keyword evidence="12" id="KW-1185">Reference proteome</keyword>
<dbReference type="SUPFAM" id="SSF52540">
    <property type="entry name" value="P-loop containing nucleoside triphosphate hydrolases"/>
    <property type="match status" value="1"/>
</dbReference>